<dbReference type="EMBL" id="MK016497">
    <property type="protein sequence ID" value="AYQ99683.1"/>
    <property type="molecule type" value="Genomic_DNA"/>
</dbReference>
<dbReference type="Proteomes" id="UP000280243">
    <property type="component" value="Segment"/>
</dbReference>
<reference evidence="1 2" key="1">
    <citation type="submission" date="2018-10" db="EMBL/GenBank/DDBJ databases">
        <authorList>
            <person name="Garlena R.A."/>
            <person name="Russell D.A."/>
            <person name="Pope W.H."/>
            <person name="Jacobs-Sera D."/>
            <person name="Hatfull G.F."/>
        </authorList>
    </citation>
    <scope>NUCLEOTIDE SEQUENCE [LARGE SCALE GENOMIC DNA]</scope>
</reference>
<name>A0A3G3M0R8_9CAUD</name>
<organism evidence="1 2">
    <name type="scientific">Microbacterium phage Johann</name>
    <dbReference type="NCBI Taxonomy" id="2484207"/>
    <lineage>
        <taxon>Viruses</taxon>
        <taxon>Duplodnaviria</taxon>
        <taxon>Heunggongvirae</taxon>
        <taxon>Uroviricota</taxon>
        <taxon>Caudoviricetes</taxon>
        <taxon>Goodmanvirus</taxon>
        <taxon>Goodmanvirus goodman</taxon>
    </lineage>
</organism>
<protein>
    <submittedName>
        <fullName evidence="1">Uncharacterized protein</fullName>
    </submittedName>
</protein>
<accession>A0A3G3M0R8</accession>
<evidence type="ECO:0000313" key="1">
    <source>
        <dbReference type="EMBL" id="AYQ99683.1"/>
    </source>
</evidence>
<gene>
    <name evidence="1" type="primary">60</name>
    <name evidence="1" type="ORF">PBI_JOHANN_60</name>
</gene>
<evidence type="ECO:0000313" key="2">
    <source>
        <dbReference type="Proteomes" id="UP000280243"/>
    </source>
</evidence>
<sequence>MASGHPDAEKVTTTPRSAVAVATSKGAIPRSRLAEPSRVSVRHVKSGWAFGLSRHVAPIFPAGQAIAWRLGLGPVELVWGRVR</sequence>
<proteinExistence type="predicted"/>